<dbReference type="GO" id="GO:0030136">
    <property type="term" value="C:clathrin-coated vesicle"/>
    <property type="evidence" value="ECO:0007669"/>
    <property type="project" value="TreeGrafter"/>
</dbReference>
<sequence length="1002" mass="113089">MQSSLNQITAASSSAARAIHRKIVPPNPVQAEREDFERNTFVALQKAINTEEVPAKEKHVRTLIIGTFQEKGAHTFWSLVLSRVPVQGNPVVAWKFCYVVHKLFRDGHANVIKDSMRQQPFIQDLGRLWGHLKLGYGPLITRYCELLAVKLDFHRKNPRFPGNLHIGGDELQKIAENDPNNYFQLTVEMFDYMENILELAAAVFGSFDMSRANSMTAVGQSRLVAIIPCILDSCQLYDFIVKMMFKLHTALPQDVLSGHRERFTKQFKLLQHLYHSSSNLQYFKNLIQIPSLPERAPNFLSAVSIKEYVTPVAREQEQPEEVGGDTEGVLIDTTNTNGNNRENETPSTNGYGDSINDQENSLTVKDRVIEELLQEIERLRRATDKIKSDDLVVIDDLRNRVVELEREGEEHRAQTEMERLELMRQIEQSAQNPQVMANFEELDKRAKVADDKFKKLKEVYNELREKHVGLLRDHANTEKQYKATKKALEDTERQNNELNVEVMNFNMEKEQLQRSLEDTSVSVQRQLEEKAEEGALLEKRLASLENELQSVTESRQAFRTDYEAAMKRQNDLREQLAALEGDFESINFQHELETRGLRQSLFNITCGTAAEEIKQTVATWEHPSFTMLTSTPEFLLVCVEPALDHLRHLRSIPVGQEDRMNELSKEILLTFHHISHCLIQCMETSHMAPIDLTDEFSLLAKQIGEESVEYLQGFREDPQGVAALLGGLEEKLEVLQQLSTVLIPKVEDVRSDEVADMVEKELHDMDKAIEEAALKIEEMLVNSRTRDTGVKLEVNAKILDSCTTLMTAIRILVRKSRALQQEIMAAGKGFSSPKEFYKRNHRWTEGLISAAKTVGLGANVLLQAADKVVSGKGKFEELVVASQEVSAGTVQLVVSSKVKAERNSATLAELSKASKSVTQAAGAVVATSKSCAQLVEEKADLDFSSLSLHKIKRIEMDAQVRVLELENSLTKEREKLASIRRQHYALAGTTEGGDGDNSSGVS</sequence>
<name>A0A1D1VR83_RAMVA</name>
<dbReference type="InterPro" id="IPR011417">
    <property type="entry name" value="ANTH_dom"/>
</dbReference>
<dbReference type="SMART" id="SM00307">
    <property type="entry name" value="ILWEQ"/>
    <property type="match status" value="1"/>
</dbReference>
<dbReference type="Pfam" id="PF07651">
    <property type="entry name" value="ANTH"/>
    <property type="match status" value="1"/>
</dbReference>
<feature type="domain" description="ENTH" evidence="7">
    <location>
        <begin position="32"/>
        <end position="161"/>
    </location>
</feature>
<dbReference type="Pfam" id="PF01608">
    <property type="entry name" value="I_LWEQ"/>
    <property type="match status" value="1"/>
</dbReference>
<evidence type="ECO:0000313" key="10">
    <source>
        <dbReference type="Proteomes" id="UP000186922"/>
    </source>
</evidence>
<dbReference type="EMBL" id="BDGG01000010">
    <property type="protein sequence ID" value="GAV04060.1"/>
    <property type="molecule type" value="Genomic_DNA"/>
</dbReference>
<dbReference type="GO" id="GO:0051015">
    <property type="term" value="F:actin filament binding"/>
    <property type="evidence" value="ECO:0007669"/>
    <property type="project" value="TreeGrafter"/>
</dbReference>
<proteinExistence type="inferred from homology"/>
<dbReference type="PROSITE" id="PS50945">
    <property type="entry name" value="I_LWEQ"/>
    <property type="match status" value="1"/>
</dbReference>
<evidence type="ECO:0000256" key="2">
    <source>
        <dbReference type="ARBA" id="ARBA00010135"/>
    </source>
</evidence>
<dbReference type="GO" id="GO:0043325">
    <property type="term" value="F:phosphatidylinositol-3,4-bisphosphate binding"/>
    <property type="evidence" value="ECO:0007669"/>
    <property type="project" value="TreeGrafter"/>
</dbReference>
<evidence type="ECO:0000256" key="3">
    <source>
        <dbReference type="ARBA" id="ARBA00022490"/>
    </source>
</evidence>
<evidence type="ECO:0000256" key="5">
    <source>
        <dbReference type="SAM" id="Coils"/>
    </source>
</evidence>
<dbReference type="PROSITE" id="PS50942">
    <property type="entry name" value="ENTH"/>
    <property type="match status" value="1"/>
</dbReference>
<evidence type="ECO:0000256" key="6">
    <source>
        <dbReference type="SAM" id="MobiDB-lite"/>
    </source>
</evidence>
<dbReference type="InterPro" id="IPR013809">
    <property type="entry name" value="ENTH"/>
</dbReference>
<keyword evidence="3" id="KW-0963">Cytoplasm</keyword>
<dbReference type="GO" id="GO:0048268">
    <property type="term" value="P:clathrin coat assembly"/>
    <property type="evidence" value="ECO:0007669"/>
    <property type="project" value="TreeGrafter"/>
</dbReference>
<evidence type="ECO:0000256" key="1">
    <source>
        <dbReference type="ARBA" id="ARBA00004496"/>
    </source>
</evidence>
<dbReference type="GO" id="GO:0035615">
    <property type="term" value="F:clathrin adaptor activity"/>
    <property type="evidence" value="ECO:0007669"/>
    <property type="project" value="TreeGrafter"/>
</dbReference>
<dbReference type="FunFam" id="1.20.1410.10:FF:000006">
    <property type="entry name" value="Huntingtin interacting protein"/>
    <property type="match status" value="1"/>
</dbReference>
<dbReference type="GO" id="GO:0006897">
    <property type="term" value="P:endocytosis"/>
    <property type="evidence" value="ECO:0007669"/>
    <property type="project" value="InterPro"/>
</dbReference>
<dbReference type="Proteomes" id="UP000186922">
    <property type="component" value="Unassembled WGS sequence"/>
</dbReference>
<feature type="coiled-coil region" evidence="5">
    <location>
        <begin position="362"/>
        <end position="582"/>
    </location>
</feature>
<keyword evidence="4" id="KW-0009">Actin-binding</keyword>
<dbReference type="PANTHER" id="PTHR10407">
    <property type="entry name" value="HUNTINGTIN INTERACTING PROTEIN 1"/>
    <property type="match status" value="1"/>
</dbReference>
<dbReference type="InterPro" id="IPR030224">
    <property type="entry name" value="Sla2_fam"/>
</dbReference>
<dbReference type="GO" id="GO:0030864">
    <property type="term" value="C:cortical actin cytoskeleton"/>
    <property type="evidence" value="ECO:0007669"/>
    <property type="project" value="TreeGrafter"/>
</dbReference>
<comment type="caution">
    <text evidence="9">The sequence shown here is derived from an EMBL/GenBank/DDBJ whole genome shotgun (WGS) entry which is preliminary data.</text>
</comment>
<dbReference type="PANTHER" id="PTHR10407:SF15">
    <property type="entry name" value="HUNTINGTIN INTERACTING PROTEIN 1"/>
    <property type="match status" value="1"/>
</dbReference>
<dbReference type="Gene3D" id="1.20.1410.10">
    <property type="entry name" value="I/LWEQ domain"/>
    <property type="match status" value="1"/>
</dbReference>
<dbReference type="GO" id="GO:0080025">
    <property type="term" value="F:phosphatidylinositol-3,5-bisphosphate binding"/>
    <property type="evidence" value="ECO:0007669"/>
    <property type="project" value="TreeGrafter"/>
</dbReference>
<evidence type="ECO:0000259" key="7">
    <source>
        <dbReference type="PROSITE" id="PS50942"/>
    </source>
</evidence>
<dbReference type="CDD" id="cd17006">
    <property type="entry name" value="ANTH_N_HIP1_like"/>
    <property type="match status" value="1"/>
</dbReference>
<evidence type="ECO:0008006" key="11">
    <source>
        <dbReference type="Google" id="ProtNLM"/>
    </source>
</evidence>
<keyword evidence="5" id="KW-0175">Coiled coil</keyword>
<dbReference type="Gene3D" id="1.25.40.90">
    <property type="match status" value="1"/>
</dbReference>
<organism evidence="9 10">
    <name type="scientific">Ramazzottius varieornatus</name>
    <name type="common">Water bear</name>
    <name type="synonym">Tardigrade</name>
    <dbReference type="NCBI Taxonomy" id="947166"/>
    <lineage>
        <taxon>Eukaryota</taxon>
        <taxon>Metazoa</taxon>
        <taxon>Ecdysozoa</taxon>
        <taxon>Tardigrada</taxon>
        <taxon>Eutardigrada</taxon>
        <taxon>Parachela</taxon>
        <taxon>Hypsibioidea</taxon>
        <taxon>Ramazzottiidae</taxon>
        <taxon>Ramazzottius</taxon>
    </lineage>
</organism>
<feature type="domain" description="I/LWEQ" evidence="8">
    <location>
        <begin position="746"/>
        <end position="987"/>
    </location>
</feature>
<dbReference type="AlphaFoldDB" id="A0A1D1VR83"/>
<dbReference type="InterPro" id="IPR008942">
    <property type="entry name" value="ENTH_VHS"/>
</dbReference>
<dbReference type="GO" id="GO:0007015">
    <property type="term" value="P:actin filament organization"/>
    <property type="evidence" value="ECO:0007669"/>
    <property type="project" value="TreeGrafter"/>
</dbReference>
<dbReference type="FunFam" id="1.25.40.90:FF:000012">
    <property type="entry name" value="Huntingtin interacting protein 1-related"/>
    <property type="match status" value="1"/>
</dbReference>
<reference evidence="9 10" key="1">
    <citation type="journal article" date="2016" name="Nat. Commun.">
        <title>Extremotolerant tardigrade genome and improved radiotolerance of human cultured cells by tardigrade-unique protein.</title>
        <authorList>
            <person name="Hashimoto T."/>
            <person name="Horikawa D.D."/>
            <person name="Saito Y."/>
            <person name="Kuwahara H."/>
            <person name="Kozuka-Hata H."/>
            <person name="Shin-I T."/>
            <person name="Minakuchi Y."/>
            <person name="Ohishi K."/>
            <person name="Motoyama A."/>
            <person name="Aizu T."/>
            <person name="Enomoto A."/>
            <person name="Kondo K."/>
            <person name="Tanaka S."/>
            <person name="Hara Y."/>
            <person name="Koshikawa S."/>
            <person name="Sagara H."/>
            <person name="Miura T."/>
            <person name="Yokobori S."/>
            <person name="Miyagawa K."/>
            <person name="Suzuki Y."/>
            <person name="Kubo T."/>
            <person name="Oyama M."/>
            <person name="Kohara Y."/>
            <person name="Fujiyama A."/>
            <person name="Arakawa K."/>
            <person name="Katayama T."/>
            <person name="Toyoda A."/>
            <person name="Kunieda T."/>
        </authorList>
    </citation>
    <scope>NUCLEOTIDE SEQUENCE [LARGE SCALE GENOMIC DNA]</scope>
    <source>
        <strain evidence="9 10">YOKOZUNA-1</strain>
    </source>
</reference>
<dbReference type="GO" id="GO:0032051">
    <property type="term" value="F:clathrin light chain binding"/>
    <property type="evidence" value="ECO:0007669"/>
    <property type="project" value="TreeGrafter"/>
</dbReference>
<evidence type="ECO:0000313" key="9">
    <source>
        <dbReference type="EMBL" id="GAV04060.1"/>
    </source>
</evidence>
<gene>
    <name evidence="9" type="primary">RvY_14398</name>
    <name evidence="9" type="synonym">RvY_14398.2</name>
    <name evidence="9" type="ORF">RvY_14398-2</name>
</gene>
<feature type="compositionally biased region" description="Polar residues" evidence="6">
    <location>
        <begin position="346"/>
        <end position="358"/>
    </location>
</feature>
<accession>A0A1D1VR83</accession>
<dbReference type="SMART" id="SM00273">
    <property type="entry name" value="ENTH"/>
    <property type="match status" value="1"/>
</dbReference>
<evidence type="ECO:0000259" key="8">
    <source>
        <dbReference type="PROSITE" id="PS50945"/>
    </source>
</evidence>
<evidence type="ECO:0000256" key="4">
    <source>
        <dbReference type="ARBA" id="ARBA00023203"/>
    </source>
</evidence>
<dbReference type="STRING" id="947166.A0A1D1VR83"/>
<dbReference type="SUPFAM" id="SSF109885">
    <property type="entry name" value="I/LWEQ domain"/>
    <property type="match status" value="1"/>
</dbReference>
<dbReference type="Gene3D" id="1.20.5.1700">
    <property type="match status" value="1"/>
</dbReference>
<comment type="subcellular location">
    <subcellularLocation>
        <location evidence="1">Cytoplasm</location>
    </subcellularLocation>
</comment>
<keyword evidence="10" id="KW-1185">Reference proteome</keyword>
<comment type="similarity">
    <text evidence="2">Belongs to the SLA2 family.</text>
</comment>
<dbReference type="InterPro" id="IPR002558">
    <property type="entry name" value="ILWEQ_dom"/>
</dbReference>
<feature type="region of interest" description="Disordered" evidence="6">
    <location>
        <begin position="334"/>
        <end position="358"/>
    </location>
</feature>
<dbReference type="InterPro" id="IPR035964">
    <property type="entry name" value="I/LWEQ_dom_sf"/>
</dbReference>
<protein>
    <recommendedName>
        <fullName evidence="11">I/LWEQ domain-containing protein</fullName>
    </recommendedName>
</protein>
<dbReference type="SUPFAM" id="SSF48464">
    <property type="entry name" value="ENTH/VHS domain"/>
    <property type="match status" value="1"/>
</dbReference>